<dbReference type="EMBL" id="FOAB01000001">
    <property type="protein sequence ID" value="SEK26767.1"/>
    <property type="molecule type" value="Genomic_DNA"/>
</dbReference>
<dbReference type="PROSITE" id="PS51257">
    <property type="entry name" value="PROKAR_LIPOPROTEIN"/>
    <property type="match status" value="1"/>
</dbReference>
<dbReference type="RefSeq" id="WP_091404065.1">
    <property type="nucleotide sequence ID" value="NZ_FOAB01000001.1"/>
</dbReference>
<feature type="domain" description="PKD-like" evidence="1">
    <location>
        <begin position="140"/>
        <end position="210"/>
    </location>
</feature>
<sequence length="230" mass="24211">MKNIKLWILICVPLVFSCSKEEFSLNEEVFDAENKALQTECNVKGNSCGNPGGTLVLTYDSDFGVNDVNWSIQSGNISIISGQGTNRVTLRLGSNFSGGSVFVIGSGNGGIVCSDSYSLTRCVSTGCTPPIAIDLRQTSGSCPGDVFTFNANPNGSVDSGSYNWEGFHGSQVISGQGTSTVRVQSSSSSTFSFLIKVTHVNSCENTSISTSTLAQFDWDCDDNGGPGLGF</sequence>
<reference evidence="2 3" key="1">
    <citation type="submission" date="2016-10" db="EMBL/GenBank/DDBJ databases">
        <authorList>
            <person name="de Groot N.N."/>
        </authorList>
    </citation>
    <scope>NUCLEOTIDE SEQUENCE [LARGE SCALE GENOMIC DNA]</scope>
    <source>
        <strain evidence="2 3">DSM 25232</strain>
    </source>
</reference>
<dbReference type="Proteomes" id="UP000198521">
    <property type="component" value="Unassembled WGS sequence"/>
</dbReference>
<evidence type="ECO:0000259" key="1">
    <source>
        <dbReference type="Pfam" id="PF19408"/>
    </source>
</evidence>
<evidence type="ECO:0000313" key="3">
    <source>
        <dbReference type="Proteomes" id="UP000198521"/>
    </source>
</evidence>
<dbReference type="InterPro" id="IPR045829">
    <property type="entry name" value="PKD_6"/>
</dbReference>
<name>A0A1H7FNI3_AQUAM</name>
<accession>A0A1H7FNI3</accession>
<dbReference type="Pfam" id="PF19408">
    <property type="entry name" value="PKD_6"/>
    <property type="match status" value="1"/>
</dbReference>
<gene>
    <name evidence="2" type="ORF">SAMN04487910_0122</name>
</gene>
<proteinExistence type="predicted"/>
<protein>
    <recommendedName>
        <fullName evidence="1">PKD-like domain-containing protein</fullName>
    </recommendedName>
</protein>
<organism evidence="2 3">
    <name type="scientific">Aquimarina amphilecti</name>
    <dbReference type="NCBI Taxonomy" id="1038014"/>
    <lineage>
        <taxon>Bacteria</taxon>
        <taxon>Pseudomonadati</taxon>
        <taxon>Bacteroidota</taxon>
        <taxon>Flavobacteriia</taxon>
        <taxon>Flavobacteriales</taxon>
        <taxon>Flavobacteriaceae</taxon>
        <taxon>Aquimarina</taxon>
    </lineage>
</organism>
<keyword evidence="3" id="KW-1185">Reference proteome</keyword>
<dbReference type="AlphaFoldDB" id="A0A1H7FNI3"/>
<evidence type="ECO:0000313" key="2">
    <source>
        <dbReference type="EMBL" id="SEK26767.1"/>
    </source>
</evidence>